<accession>A0A7W3FPQ5</accession>
<protein>
    <submittedName>
        <fullName evidence="8">Sodium/solute symporter</fullName>
    </submittedName>
</protein>
<dbReference type="Pfam" id="PF00474">
    <property type="entry name" value="SSF"/>
    <property type="match status" value="1"/>
</dbReference>
<dbReference type="PROSITE" id="PS50283">
    <property type="entry name" value="NA_SOLUT_SYMP_3"/>
    <property type="match status" value="1"/>
</dbReference>
<feature type="transmembrane region" description="Helical" evidence="7">
    <location>
        <begin position="230"/>
        <end position="249"/>
    </location>
</feature>
<keyword evidence="4 7" id="KW-1133">Transmembrane helix</keyword>
<evidence type="ECO:0000313" key="9">
    <source>
        <dbReference type="Proteomes" id="UP000547058"/>
    </source>
</evidence>
<evidence type="ECO:0000256" key="2">
    <source>
        <dbReference type="ARBA" id="ARBA00006434"/>
    </source>
</evidence>
<dbReference type="PANTHER" id="PTHR11819">
    <property type="entry name" value="SOLUTE CARRIER FAMILY 5"/>
    <property type="match status" value="1"/>
</dbReference>
<dbReference type="Proteomes" id="UP000547058">
    <property type="component" value="Unassembled WGS sequence"/>
</dbReference>
<name>A0A7W3FPQ5_9GAMM</name>
<dbReference type="Gene3D" id="1.20.1730.10">
    <property type="entry name" value="Sodium/glucose cotransporter"/>
    <property type="match status" value="1"/>
</dbReference>
<dbReference type="PANTHER" id="PTHR11819:SF195">
    <property type="entry name" value="SODIUM_GLUCOSE COTRANSPORTER 4"/>
    <property type="match status" value="1"/>
</dbReference>
<sequence length="519" mass="54949">MHSLQPIDYWVIAGYFVLTAVIGVAATRRNADADDLFLAGRSLGPLAVGFSLFASNVSSDTLIGLPGAAYSGGISAANYEWMAGIVLMFTAVFVLPVLMRARVSTLPELMERRFDTRMRKYLSVVTLFLSIVLDTAGTLYAGALVVSVFVPGTELWSTCLVVAAFTAAYTACGGLRAVVYTDVMQTVVLLAGAALLATLVFAQFDYSWTNVTERVDAHKLSLIRPLDDPGVPWLGLLTGLPIVGFYYWTMNQYIVQRVLAARDIQTASRASVIAAALKLLPIFLMTIPGALASVLLPGLEHADQVFPAMVTTYAPAGIAGLILAGLIAALMSTVSATLNSSATLITLDFVQPRYPRLTSSQLASVGRWVTVAVAIVAALWAPMIQHFAGLWSYLQQVFAFVASPLVAVFLMGLWLRRLGAGAALRGLVCGHVLSALLFVLRESGLLTLHFTIIGGVLCAATAAMTLGWMYCLGTRDRPGAGAEAVLASARPGLAHIPRDVAIGGGAVLALTAVILVALR</sequence>
<dbReference type="RefSeq" id="WP_182340827.1">
    <property type="nucleotide sequence ID" value="NZ_JACGXS010000011.1"/>
</dbReference>
<feature type="transmembrane region" description="Helical" evidence="7">
    <location>
        <begin position="79"/>
        <end position="101"/>
    </location>
</feature>
<comment type="similarity">
    <text evidence="2 6">Belongs to the sodium:solute symporter (SSF) (TC 2.A.21) family.</text>
</comment>
<feature type="transmembrane region" description="Helical" evidence="7">
    <location>
        <begin position="121"/>
        <end position="149"/>
    </location>
</feature>
<evidence type="ECO:0000256" key="1">
    <source>
        <dbReference type="ARBA" id="ARBA00004141"/>
    </source>
</evidence>
<feature type="transmembrane region" description="Helical" evidence="7">
    <location>
        <begin position="270"/>
        <end position="296"/>
    </location>
</feature>
<keyword evidence="9" id="KW-1185">Reference proteome</keyword>
<keyword evidence="3 7" id="KW-0812">Transmembrane</keyword>
<dbReference type="InterPro" id="IPR001734">
    <property type="entry name" value="Na/solute_symporter"/>
</dbReference>
<evidence type="ECO:0000313" key="8">
    <source>
        <dbReference type="EMBL" id="MBA8683372.1"/>
    </source>
</evidence>
<feature type="transmembrane region" description="Helical" evidence="7">
    <location>
        <begin position="187"/>
        <end position="204"/>
    </location>
</feature>
<dbReference type="GO" id="GO:0005412">
    <property type="term" value="F:D-glucose:sodium symporter activity"/>
    <property type="evidence" value="ECO:0007669"/>
    <property type="project" value="TreeGrafter"/>
</dbReference>
<organism evidence="8 9">
    <name type="scientific">Stenotrophomonas tumulicola</name>
    <dbReference type="NCBI Taxonomy" id="1685415"/>
    <lineage>
        <taxon>Bacteria</taxon>
        <taxon>Pseudomonadati</taxon>
        <taxon>Pseudomonadota</taxon>
        <taxon>Gammaproteobacteria</taxon>
        <taxon>Lysobacterales</taxon>
        <taxon>Lysobacteraceae</taxon>
        <taxon>Stenotrophomonas</taxon>
    </lineage>
</organism>
<gene>
    <name evidence="8" type="ORF">H4O11_16355</name>
</gene>
<evidence type="ECO:0000256" key="6">
    <source>
        <dbReference type="RuleBase" id="RU362091"/>
    </source>
</evidence>
<feature type="transmembrane region" description="Helical" evidence="7">
    <location>
        <begin position="6"/>
        <end position="26"/>
    </location>
</feature>
<evidence type="ECO:0000256" key="4">
    <source>
        <dbReference type="ARBA" id="ARBA00022989"/>
    </source>
</evidence>
<comment type="caution">
    <text evidence="8">The sequence shown here is derived from an EMBL/GenBank/DDBJ whole genome shotgun (WGS) entry which is preliminary data.</text>
</comment>
<feature type="transmembrane region" description="Helical" evidence="7">
    <location>
        <begin position="500"/>
        <end position="518"/>
    </location>
</feature>
<dbReference type="EMBL" id="JACGXS010000011">
    <property type="protein sequence ID" value="MBA8683372.1"/>
    <property type="molecule type" value="Genomic_DNA"/>
</dbReference>
<feature type="transmembrane region" description="Helical" evidence="7">
    <location>
        <begin position="155"/>
        <end position="175"/>
    </location>
</feature>
<feature type="transmembrane region" description="Helical" evidence="7">
    <location>
        <begin position="38"/>
        <end position="59"/>
    </location>
</feature>
<evidence type="ECO:0000256" key="7">
    <source>
        <dbReference type="SAM" id="Phobius"/>
    </source>
</evidence>
<feature type="transmembrane region" description="Helical" evidence="7">
    <location>
        <begin position="393"/>
        <end position="415"/>
    </location>
</feature>
<comment type="subcellular location">
    <subcellularLocation>
        <location evidence="1">Membrane</location>
        <topology evidence="1">Multi-pass membrane protein</topology>
    </subcellularLocation>
</comment>
<feature type="transmembrane region" description="Helical" evidence="7">
    <location>
        <begin position="422"/>
        <end position="440"/>
    </location>
</feature>
<feature type="transmembrane region" description="Helical" evidence="7">
    <location>
        <begin position="316"/>
        <end position="347"/>
    </location>
</feature>
<evidence type="ECO:0000256" key="5">
    <source>
        <dbReference type="ARBA" id="ARBA00023136"/>
    </source>
</evidence>
<dbReference type="AlphaFoldDB" id="A0A7W3FPQ5"/>
<evidence type="ECO:0000256" key="3">
    <source>
        <dbReference type="ARBA" id="ARBA00022692"/>
    </source>
</evidence>
<dbReference type="GO" id="GO:0005886">
    <property type="term" value="C:plasma membrane"/>
    <property type="evidence" value="ECO:0007669"/>
    <property type="project" value="TreeGrafter"/>
</dbReference>
<reference evidence="8 9" key="1">
    <citation type="submission" date="2020-08" db="EMBL/GenBank/DDBJ databases">
        <title>Stenotrophomonas tumulicola JCM 30961.</title>
        <authorList>
            <person name="Deng Y."/>
        </authorList>
    </citation>
    <scope>NUCLEOTIDE SEQUENCE [LARGE SCALE GENOMIC DNA]</scope>
    <source>
        <strain evidence="8 9">JCM 30961</strain>
    </source>
</reference>
<keyword evidence="5 7" id="KW-0472">Membrane</keyword>
<dbReference type="NCBIfam" id="TIGR00813">
    <property type="entry name" value="sss"/>
    <property type="match status" value="1"/>
</dbReference>
<feature type="transmembrane region" description="Helical" evidence="7">
    <location>
        <begin position="446"/>
        <end position="470"/>
    </location>
</feature>
<proteinExistence type="inferred from homology"/>
<dbReference type="InterPro" id="IPR038377">
    <property type="entry name" value="Na/Glc_symporter_sf"/>
</dbReference>
<feature type="transmembrane region" description="Helical" evidence="7">
    <location>
        <begin position="368"/>
        <end position="387"/>
    </location>
</feature>